<accession>A0ACC3TQE9</accession>
<dbReference type="EMBL" id="MU970062">
    <property type="protein sequence ID" value="KAK9323369.1"/>
    <property type="molecule type" value="Genomic_DNA"/>
</dbReference>
<reference evidence="2" key="1">
    <citation type="journal article" date="2024" name="Front. Bioeng. Biotechnol.">
        <title>Genome-scale model development and genomic sequencing of the oleaginous clade Lipomyces.</title>
        <authorList>
            <person name="Czajka J.J."/>
            <person name="Han Y."/>
            <person name="Kim J."/>
            <person name="Mondo S.J."/>
            <person name="Hofstad B.A."/>
            <person name="Robles A."/>
            <person name="Haridas S."/>
            <person name="Riley R."/>
            <person name="LaButti K."/>
            <person name="Pangilinan J."/>
            <person name="Andreopoulos W."/>
            <person name="Lipzen A."/>
            <person name="Yan J."/>
            <person name="Wang M."/>
            <person name="Ng V."/>
            <person name="Grigoriev I.V."/>
            <person name="Spatafora J.W."/>
            <person name="Magnuson J.K."/>
            <person name="Baker S.E."/>
            <person name="Pomraning K.R."/>
        </authorList>
    </citation>
    <scope>NUCLEOTIDE SEQUENCE [LARGE SCALE GENOMIC DNA]</scope>
    <source>
        <strain evidence="2">CBS 10300</strain>
    </source>
</reference>
<keyword evidence="2" id="KW-1185">Reference proteome</keyword>
<name>A0ACC3TQE9_9ASCO</name>
<proteinExistence type="predicted"/>
<comment type="caution">
    <text evidence="1">The sequence shown here is derived from an EMBL/GenBank/DDBJ whole genome shotgun (WGS) entry which is preliminary data.</text>
</comment>
<evidence type="ECO:0000313" key="2">
    <source>
        <dbReference type="Proteomes" id="UP001489719"/>
    </source>
</evidence>
<organism evidence="1 2">
    <name type="scientific">Lipomyces orientalis</name>
    <dbReference type="NCBI Taxonomy" id="1233043"/>
    <lineage>
        <taxon>Eukaryota</taxon>
        <taxon>Fungi</taxon>
        <taxon>Dikarya</taxon>
        <taxon>Ascomycota</taxon>
        <taxon>Saccharomycotina</taxon>
        <taxon>Lipomycetes</taxon>
        <taxon>Lipomycetales</taxon>
        <taxon>Lipomycetaceae</taxon>
        <taxon>Lipomyces</taxon>
    </lineage>
</organism>
<dbReference type="Proteomes" id="UP001489719">
    <property type="component" value="Unassembled WGS sequence"/>
</dbReference>
<evidence type="ECO:0000313" key="1">
    <source>
        <dbReference type="EMBL" id="KAK9323369.1"/>
    </source>
</evidence>
<protein>
    <submittedName>
        <fullName evidence="1">Uncharacterized protein</fullName>
    </submittedName>
</protein>
<gene>
    <name evidence="1" type="ORF">V1517DRAFT_320570</name>
</gene>
<sequence>MFLITLFKQIKYKYYVTLPLYMLTKTERLVLNAFFFVSLWMLFTACYMYFPSHVRVIAQRAYYYYAGVQVAPNEGENFQPVRER</sequence>